<dbReference type="InParanoid" id="A0A5F8HK06"/>
<name>A0A5F8HK06_MONDO</name>
<dbReference type="SUPFAM" id="SSF52047">
    <property type="entry name" value="RNI-like"/>
    <property type="match status" value="1"/>
</dbReference>
<sequence>MSGKDLEIQCEDLSSARWTEILPSMKQYGVIRLDDCGLTNAMCANISSVLQANASLTELSLPNNELKDEGAQLVLQGLQNPACKIQKLR</sequence>
<dbReference type="Pfam" id="PF18779">
    <property type="entry name" value="LRR_RI_capping"/>
    <property type="match status" value="1"/>
</dbReference>
<evidence type="ECO:0000256" key="2">
    <source>
        <dbReference type="ARBA" id="ARBA00004496"/>
    </source>
</evidence>
<dbReference type="AlphaFoldDB" id="A0A5F8HK06"/>
<reference evidence="9" key="2">
    <citation type="submission" date="2025-08" db="UniProtKB">
        <authorList>
            <consortium name="Ensembl"/>
        </authorList>
    </citation>
    <scope>IDENTIFICATION</scope>
</reference>
<organism evidence="9 10">
    <name type="scientific">Monodelphis domestica</name>
    <name type="common">Gray short-tailed opossum</name>
    <dbReference type="NCBI Taxonomy" id="13616"/>
    <lineage>
        <taxon>Eukaryota</taxon>
        <taxon>Metazoa</taxon>
        <taxon>Chordata</taxon>
        <taxon>Craniata</taxon>
        <taxon>Vertebrata</taxon>
        <taxon>Euteleostomi</taxon>
        <taxon>Mammalia</taxon>
        <taxon>Metatheria</taxon>
        <taxon>Didelphimorphia</taxon>
        <taxon>Didelphidae</taxon>
        <taxon>Monodelphis</taxon>
    </lineage>
</organism>
<dbReference type="InterPro" id="IPR032675">
    <property type="entry name" value="LRR_dom_sf"/>
</dbReference>
<protein>
    <submittedName>
        <fullName evidence="9">Uncharacterized protein</fullName>
    </submittedName>
</protein>
<evidence type="ECO:0000256" key="8">
    <source>
        <dbReference type="ARBA" id="ARBA00023242"/>
    </source>
</evidence>
<dbReference type="InterPro" id="IPR050637">
    <property type="entry name" value="NLRP_innate_immun_reg"/>
</dbReference>
<accession>A0A5F8HK06</accession>
<evidence type="ECO:0000256" key="7">
    <source>
        <dbReference type="ARBA" id="ARBA00022990"/>
    </source>
</evidence>
<keyword evidence="8" id="KW-0539">Nucleus</keyword>
<dbReference type="Ensembl" id="ENSMODT00000062521.1">
    <property type="protein sequence ID" value="ENSMODP00000060455.1"/>
    <property type="gene ID" value="ENSMODG00000038798.1"/>
</dbReference>
<dbReference type="GeneTree" id="ENSGT00940000161492"/>
<keyword evidence="6" id="KW-0677">Repeat</keyword>
<dbReference type="SMART" id="SM00368">
    <property type="entry name" value="LRR_RI"/>
    <property type="match status" value="1"/>
</dbReference>
<dbReference type="Gene3D" id="3.80.10.10">
    <property type="entry name" value="Ribonuclease Inhibitor"/>
    <property type="match status" value="1"/>
</dbReference>
<evidence type="ECO:0000256" key="3">
    <source>
        <dbReference type="ARBA" id="ARBA00022490"/>
    </source>
</evidence>
<dbReference type="GO" id="GO:0005737">
    <property type="term" value="C:cytoplasm"/>
    <property type="evidence" value="ECO:0007669"/>
    <property type="project" value="UniProtKB-SubCell"/>
</dbReference>
<comment type="subcellular location">
    <subcellularLocation>
        <location evidence="2">Cytoplasm</location>
    </subcellularLocation>
    <subcellularLocation>
        <location evidence="1">Nucleus</location>
    </subcellularLocation>
</comment>
<dbReference type="InterPro" id="IPR041302">
    <property type="entry name" value="LRR_RI_cap"/>
</dbReference>
<evidence type="ECO:0000313" key="10">
    <source>
        <dbReference type="Proteomes" id="UP000002280"/>
    </source>
</evidence>
<evidence type="ECO:0000256" key="6">
    <source>
        <dbReference type="ARBA" id="ARBA00022737"/>
    </source>
</evidence>
<dbReference type="Bgee" id="ENSMODG00000038798">
    <property type="expression patterns" value="Expressed in spermatid and 19 other cell types or tissues"/>
</dbReference>
<evidence type="ECO:0000313" key="9">
    <source>
        <dbReference type="Ensembl" id="ENSMODP00000060455.1"/>
    </source>
</evidence>
<dbReference type="STRING" id="13616.ENSMODP00000060455"/>
<evidence type="ECO:0000256" key="4">
    <source>
        <dbReference type="ARBA" id="ARBA00022553"/>
    </source>
</evidence>
<dbReference type="PANTHER" id="PTHR45690">
    <property type="entry name" value="NACHT, LRR AND PYD DOMAINS-CONTAINING PROTEIN 12"/>
    <property type="match status" value="1"/>
</dbReference>
<dbReference type="PANTHER" id="PTHR45690:SF19">
    <property type="entry name" value="NACHT, LRR AND PYD DOMAINS-CONTAINING PROTEIN 3"/>
    <property type="match status" value="1"/>
</dbReference>
<dbReference type="Proteomes" id="UP000002280">
    <property type="component" value="Unplaced"/>
</dbReference>
<evidence type="ECO:0000256" key="5">
    <source>
        <dbReference type="ARBA" id="ARBA00022614"/>
    </source>
</evidence>
<keyword evidence="10" id="KW-1185">Reference proteome</keyword>
<keyword evidence="4" id="KW-0597">Phosphoprotein</keyword>
<reference evidence="9" key="1">
    <citation type="journal article" date="2007" name="Nature">
        <title>Genome of the marsupial Monodelphis domestica reveals innovation in non-coding sequences.</title>
        <authorList>
            <person name="Mikkelsen T.S."/>
            <person name="Wakefield M.J."/>
            <person name="Aken B."/>
            <person name="Amemiya C.T."/>
            <person name="Chang J.L."/>
            <person name="Duke S."/>
            <person name="Garber M."/>
            <person name="Gentles A.J."/>
            <person name="Goodstadt L."/>
            <person name="Heger A."/>
            <person name="Jurka J."/>
            <person name="Kamal M."/>
            <person name="Mauceli E."/>
            <person name="Searle S.M."/>
            <person name="Sharpe T."/>
            <person name="Baker M.L."/>
            <person name="Batzer M.A."/>
            <person name="Benos P.V."/>
            <person name="Belov K."/>
            <person name="Clamp M."/>
            <person name="Cook A."/>
            <person name="Cuff J."/>
            <person name="Das R."/>
            <person name="Davidow L."/>
            <person name="Deakin J.E."/>
            <person name="Fazzari M.J."/>
            <person name="Glass J.L."/>
            <person name="Grabherr M."/>
            <person name="Greally J.M."/>
            <person name="Gu W."/>
            <person name="Hore T.A."/>
            <person name="Huttley G.A."/>
            <person name="Kleber M."/>
            <person name="Jirtle R.L."/>
            <person name="Koina E."/>
            <person name="Lee J.T."/>
            <person name="Mahony S."/>
            <person name="Marra M.A."/>
            <person name="Miller R.D."/>
            <person name="Nicholls R.D."/>
            <person name="Oda M."/>
            <person name="Papenfuss A.T."/>
            <person name="Parra Z.E."/>
            <person name="Pollock D.D."/>
            <person name="Ray D.A."/>
            <person name="Schein J.E."/>
            <person name="Speed T.P."/>
            <person name="Thompson K."/>
            <person name="VandeBerg J.L."/>
            <person name="Wade C.M."/>
            <person name="Walker J.A."/>
            <person name="Waters P.D."/>
            <person name="Webber C."/>
            <person name="Weidman J.R."/>
            <person name="Xie X."/>
            <person name="Zody M.C."/>
            <person name="Baldwin J."/>
            <person name="Abdouelleil A."/>
            <person name="Abdulkadir J."/>
            <person name="Abebe A."/>
            <person name="Abera B."/>
            <person name="Abreu J."/>
            <person name="Acer S.C."/>
            <person name="Aftuck L."/>
            <person name="Alexander A."/>
            <person name="An P."/>
            <person name="Anderson E."/>
            <person name="Anderson S."/>
            <person name="Arachi H."/>
            <person name="Azer M."/>
            <person name="Bachantsang P."/>
            <person name="Barry A."/>
            <person name="Bayul T."/>
            <person name="Berlin A."/>
            <person name="Bessette D."/>
            <person name="Bloom T."/>
            <person name="Bloom T."/>
            <person name="Boguslavskiy L."/>
            <person name="Bonnet C."/>
            <person name="Boukhgalter B."/>
            <person name="Bourzgui I."/>
            <person name="Brown A."/>
            <person name="Cahill P."/>
            <person name="Channer S."/>
            <person name="Cheshatsang Y."/>
            <person name="Chuda L."/>
            <person name="Citroen M."/>
            <person name="Collymore A."/>
            <person name="Cooke P."/>
            <person name="Costello M."/>
            <person name="D'Aco K."/>
            <person name="Daza R."/>
            <person name="De Haan G."/>
            <person name="DeGray S."/>
            <person name="DeMaso C."/>
            <person name="Dhargay N."/>
            <person name="Dooley K."/>
            <person name="Dooley E."/>
            <person name="Doricent M."/>
            <person name="Dorje P."/>
            <person name="Dorjee K."/>
            <person name="Dupes A."/>
            <person name="Elong R."/>
            <person name="Falk J."/>
            <person name="Farina A."/>
            <person name="Faro S."/>
            <person name="Ferguson D."/>
            <person name="Fisher S."/>
            <person name="Foley C.D."/>
            <person name="Franke A."/>
            <person name="Friedrich D."/>
            <person name="Gadbois L."/>
            <person name="Gearin G."/>
            <person name="Gearin C.R."/>
            <person name="Giannoukos G."/>
            <person name="Goode T."/>
            <person name="Graham J."/>
            <person name="Grandbois E."/>
            <person name="Grewal S."/>
            <person name="Gyaltsen K."/>
            <person name="Hafez N."/>
            <person name="Hagos B."/>
            <person name="Hall J."/>
            <person name="Henson C."/>
            <person name="Hollinger A."/>
            <person name="Honan T."/>
            <person name="Huard M.D."/>
            <person name="Hughes L."/>
            <person name="Hurhula B."/>
            <person name="Husby M.E."/>
            <person name="Kamat A."/>
            <person name="Kanga B."/>
            <person name="Kashin S."/>
            <person name="Khazanovich D."/>
            <person name="Kisner P."/>
            <person name="Lance K."/>
            <person name="Lara M."/>
            <person name="Lee W."/>
            <person name="Lennon N."/>
            <person name="Letendre F."/>
            <person name="LeVine R."/>
            <person name="Lipovsky A."/>
            <person name="Liu X."/>
            <person name="Liu J."/>
            <person name="Liu S."/>
            <person name="Lokyitsang T."/>
            <person name="Lokyitsang Y."/>
            <person name="Lubonja R."/>
            <person name="Lui A."/>
            <person name="MacDonald P."/>
            <person name="Magnisalis V."/>
            <person name="Maru K."/>
            <person name="Matthews C."/>
            <person name="McCusker W."/>
            <person name="McDonough S."/>
            <person name="Mehta T."/>
            <person name="Meldrim J."/>
            <person name="Meneus L."/>
            <person name="Mihai O."/>
            <person name="Mihalev A."/>
            <person name="Mihova T."/>
            <person name="Mittelman R."/>
            <person name="Mlenga V."/>
            <person name="Montmayeur A."/>
            <person name="Mulrain L."/>
            <person name="Navidi A."/>
            <person name="Naylor J."/>
            <person name="Negash T."/>
            <person name="Nguyen T."/>
            <person name="Nguyen N."/>
            <person name="Nicol R."/>
            <person name="Norbu C."/>
            <person name="Norbu N."/>
            <person name="Novod N."/>
            <person name="O'Neill B."/>
            <person name="Osman S."/>
            <person name="Markiewicz E."/>
            <person name="Oyono O.L."/>
            <person name="Patti C."/>
            <person name="Phunkhang P."/>
            <person name="Pierre F."/>
            <person name="Priest M."/>
            <person name="Raghuraman S."/>
            <person name="Rege F."/>
            <person name="Reyes R."/>
            <person name="Rise C."/>
            <person name="Rogov P."/>
            <person name="Ross K."/>
            <person name="Ryan E."/>
            <person name="Settipalli S."/>
            <person name="Shea T."/>
            <person name="Sherpa N."/>
            <person name="Shi L."/>
            <person name="Shih D."/>
            <person name="Sparrow T."/>
            <person name="Spaulding J."/>
            <person name="Stalker J."/>
            <person name="Stange-Thomann N."/>
            <person name="Stavropoulos S."/>
            <person name="Stone C."/>
            <person name="Strader C."/>
            <person name="Tesfaye S."/>
            <person name="Thomson T."/>
            <person name="Thoulutsang Y."/>
            <person name="Thoulutsang D."/>
            <person name="Topham K."/>
            <person name="Topping I."/>
            <person name="Tsamla T."/>
            <person name="Vassiliev H."/>
            <person name="Vo A."/>
            <person name="Wangchuk T."/>
            <person name="Wangdi T."/>
            <person name="Weiand M."/>
            <person name="Wilkinson J."/>
            <person name="Wilson A."/>
            <person name="Yadav S."/>
            <person name="Young G."/>
            <person name="Yu Q."/>
            <person name="Zembek L."/>
            <person name="Zhong D."/>
            <person name="Zimmer A."/>
            <person name="Zwirko Z."/>
            <person name="Jaffe D.B."/>
            <person name="Alvarez P."/>
            <person name="Brockman W."/>
            <person name="Butler J."/>
            <person name="Chin C."/>
            <person name="Gnerre S."/>
            <person name="MacCallum I."/>
            <person name="Graves J.A."/>
            <person name="Ponting C.P."/>
            <person name="Breen M."/>
            <person name="Samollow P.B."/>
            <person name="Lander E.S."/>
            <person name="Lindblad-Toh K."/>
        </authorList>
    </citation>
    <scope>NUCLEOTIDE SEQUENCE [LARGE SCALE GENOMIC DNA]</scope>
</reference>
<keyword evidence="5" id="KW-0433">Leucine-rich repeat</keyword>
<dbReference type="OMA" id="ASCRDIC"/>
<proteinExistence type="predicted"/>
<keyword evidence="7" id="KW-0007">Acetylation</keyword>
<reference evidence="9" key="3">
    <citation type="submission" date="2025-09" db="UniProtKB">
        <authorList>
            <consortium name="Ensembl"/>
        </authorList>
    </citation>
    <scope>IDENTIFICATION</scope>
</reference>
<evidence type="ECO:0000256" key="1">
    <source>
        <dbReference type="ARBA" id="ARBA00004123"/>
    </source>
</evidence>
<dbReference type="GO" id="GO:0005634">
    <property type="term" value="C:nucleus"/>
    <property type="evidence" value="ECO:0007669"/>
    <property type="project" value="UniProtKB-SubCell"/>
</dbReference>
<keyword evidence="3" id="KW-0963">Cytoplasm</keyword>